<name>A0A538UAP7_UNCEI</name>
<keyword evidence="1" id="KW-0732">Signal</keyword>
<evidence type="ECO:0000256" key="1">
    <source>
        <dbReference type="SAM" id="SignalP"/>
    </source>
</evidence>
<evidence type="ECO:0000313" key="3">
    <source>
        <dbReference type="Proteomes" id="UP000319836"/>
    </source>
</evidence>
<protein>
    <recommendedName>
        <fullName evidence="4">Carboxypeptidase regulatory-like domain-containing protein</fullName>
    </recommendedName>
</protein>
<feature type="chain" id="PRO_5022045324" description="Carboxypeptidase regulatory-like domain-containing protein" evidence="1">
    <location>
        <begin position="31"/>
        <end position="215"/>
    </location>
</feature>
<organism evidence="2 3">
    <name type="scientific">Eiseniibacteriota bacterium</name>
    <dbReference type="NCBI Taxonomy" id="2212470"/>
    <lineage>
        <taxon>Bacteria</taxon>
        <taxon>Candidatus Eiseniibacteriota</taxon>
    </lineage>
</organism>
<dbReference type="EMBL" id="VBPA01000029">
    <property type="protein sequence ID" value="TMQ72956.1"/>
    <property type="molecule type" value="Genomic_DNA"/>
</dbReference>
<comment type="caution">
    <text evidence="2">The sequence shown here is derived from an EMBL/GenBank/DDBJ whole genome shotgun (WGS) entry which is preliminary data.</text>
</comment>
<feature type="signal peptide" evidence="1">
    <location>
        <begin position="1"/>
        <end position="30"/>
    </location>
</feature>
<evidence type="ECO:0000313" key="2">
    <source>
        <dbReference type="EMBL" id="TMQ72956.1"/>
    </source>
</evidence>
<proteinExistence type="predicted"/>
<evidence type="ECO:0008006" key="4">
    <source>
        <dbReference type="Google" id="ProtNLM"/>
    </source>
</evidence>
<sequence length="215" mass="23090">MRPALARAGRASLAWLAALGIAALGAPSQAAPVPPIHDLAVIEFVESPPTGLVVSGGLLGVPDSSGVFPARYQRYDLPTGNSADPGHVAGDALVFTNLRPGTYRLAMVFLSESRLAAKVLPKNASKLEDRCTIYGDSIPALTFRIADGECRYLGRIVRRSLPSLEGEDGIYKTTMEWSAGDERKVMKSLGKRKDMASWRGLVEGRLTVIDPTSRR</sequence>
<dbReference type="Proteomes" id="UP000319836">
    <property type="component" value="Unassembled WGS sequence"/>
</dbReference>
<accession>A0A538UAP7</accession>
<dbReference type="AlphaFoldDB" id="A0A538UAP7"/>
<gene>
    <name evidence="2" type="ORF">E6K80_01340</name>
</gene>
<reference evidence="2 3" key="1">
    <citation type="journal article" date="2019" name="Nat. Microbiol.">
        <title>Mediterranean grassland soil C-N compound turnover is dependent on rainfall and depth, and is mediated by genomically divergent microorganisms.</title>
        <authorList>
            <person name="Diamond S."/>
            <person name="Andeer P.F."/>
            <person name="Li Z."/>
            <person name="Crits-Christoph A."/>
            <person name="Burstein D."/>
            <person name="Anantharaman K."/>
            <person name="Lane K.R."/>
            <person name="Thomas B.C."/>
            <person name="Pan C."/>
            <person name="Northen T.R."/>
            <person name="Banfield J.F."/>
        </authorList>
    </citation>
    <scope>NUCLEOTIDE SEQUENCE [LARGE SCALE GENOMIC DNA]</scope>
    <source>
        <strain evidence="2">WS_10</strain>
    </source>
</reference>